<evidence type="ECO:0000256" key="1">
    <source>
        <dbReference type="ARBA" id="ARBA00008668"/>
    </source>
</evidence>
<dbReference type="EMBL" id="JAGGNH010000001">
    <property type="protein sequence ID" value="KAJ0989138.1"/>
    <property type="molecule type" value="Genomic_DNA"/>
</dbReference>
<dbReference type="OrthoDB" id="1600564at2759"/>
<keyword evidence="3" id="KW-0443">Lipid metabolism</keyword>
<keyword evidence="2" id="KW-0378">Hydrolase</keyword>
<reference evidence="5" key="2">
    <citation type="journal article" date="2022" name="Hortic Res">
        <title>The genome of Dioscorea zingiberensis sheds light on the biosynthesis, origin and evolution of the medicinally important diosgenin saponins.</title>
        <authorList>
            <person name="Li Y."/>
            <person name="Tan C."/>
            <person name="Li Z."/>
            <person name="Guo J."/>
            <person name="Li S."/>
            <person name="Chen X."/>
            <person name="Wang C."/>
            <person name="Dai X."/>
            <person name="Yang H."/>
            <person name="Song W."/>
            <person name="Hou L."/>
            <person name="Xu J."/>
            <person name="Tong Z."/>
            <person name="Xu A."/>
            <person name="Yuan X."/>
            <person name="Wang W."/>
            <person name="Yang Q."/>
            <person name="Chen L."/>
            <person name="Sun Z."/>
            <person name="Wang K."/>
            <person name="Pan B."/>
            <person name="Chen J."/>
            <person name="Bao Y."/>
            <person name="Liu F."/>
            <person name="Qi X."/>
            <person name="Gang D.R."/>
            <person name="Wen J."/>
            <person name="Li J."/>
        </authorList>
    </citation>
    <scope>NUCLEOTIDE SEQUENCE</scope>
    <source>
        <strain evidence="5">Dzin_1.0</strain>
    </source>
</reference>
<dbReference type="Pfam" id="PF00657">
    <property type="entry name" value="Lipase_GDSL"/>
    <property type="match status" value="1"/>
</dbReference>
<comment type="similarity">
    <text evidence="1">Belongs to the 'GDSL' lipolytic enzyme family.</text>
</comment>
<dbReference type="InterPro" id="IPR001087">
    <property type="entry name" value="GDSL"/>
</dbReference>
<evidence type="ECO:0000313" key="5">
    <source>
        <dbReference type="EMBL" id="KAJ0989138.1"/>
    </source>
</evidence>
<organism evidence="5 6">
    <name type="scientific">Dioscorea zingiberensis</name>
    <dbReference type="NCBI Taxonomy" id="325984"/>
    <lineage>
        <taxon>Eukaryota</taxon>
        <taxon>Viridiplantae</taxon>
        <taxon>Streptophyta</taxon>
        <taxon>Embryophyta</taxon>
        <taxon>Tracheophyta</taxon>
        <taxon>Spermatophyta</taxon>
        <taxon>Magnoliopsida</taxon>
        <taxon>Liliopsida</taxon>
        <taxon>Dioscoreales</taxon>
        <taxon>Dioscoreaceae</taxon>
        <taxon>Dioscorea</taxon>
    </lineage>
</organism>
<feature type="signal peptide" evidence="4">
    <location>
        <begin position="1"/>
        <end position="21"/>
    </location>
</feature>
<accession>A0A9D5DDJ6</accession>
<evidence type="ECO:0000256" key="4">
    <source>
        <dbReference type="SAM" id="SignalP"/>
    </source>
</evidence>
<evidence type="ECO:0008006" key="7">
    <source>
        <dbReference type="Google" id="ProtNLM"/>
    </source>
</evidence>
<feature type="chain" id="PRO_5039074166" description="GDSL esterase/lipase" evidence="4">
    <location>
        <begin position="22"/>
        <end position="479"/>
    </location>
</feature>
<dbReference type="Pfam" id="PF14009">
    <property type="entry name" value="PADRE"/>
    <property type="match status" value="1"/>
</dbReference>
<keyword evidence="4" id="KW-0732">Signal</keyword>
<dbReference type="AlphaFoldDB" id="A0A9D5DDJ6"/>
<evidence type="ECO:0000256" key="2">
    <source>
        <dbReference type="ARBA" id="ARBA00022801"/>
    </source>
</evidence>
<dbReference type="InterPro" id="IPR051058">
    <property type="entry name" value="GDSL_Est/Lipase"/>
</dbReference>
<dbReference type="GO" id="GO:0016788">
    <property type="term" value="F:hydrolase activity, acting on ester bonds"/>
    <property type="evidence" value="ECO:0007669"/>
    <property type="project" value="InterPro"/>
</dbReference>
<reference evidence="5" key="1">
    <citation type="submission" date="2021-03" db="EMBL/GenBank/DDBJ databases">
        <authorList>
            <person name="Li Z."/>
            <person name="Yang C."/>
        </authorList>
    </citation>
    <scope>NUCLEOTIDE SEQUENCE</scope>
    <source>
        <strain evidence="5">Dzin_1.0</strain>
        <tissue evidence="5">Leaf</tissue>
    </source>
</reference>
<comment type="caution">
    <text evidence="5">The sequence shown here is derived from an EMBL/GenBank/DDBJ whole genome shotgun (WGS) entry which is preliminary data.</text>
</comment>
<evidence type="ECO:0000313" key="6">
    <source>
        <dbReference type="Proteomes" id="UP001085076"/>
    </source>
</evidence>
<keyword evidence="6" id="KW-1185">Reference proteome</keyword>
<sequence length="479" mass="53964">MAKCLLSDHYLFLSLFVLARALVSFGNVDVSAAFFGDSILDAGNNHFNKNCTVQADFPPYGQDFFHQPTGRLTNGRTVPDFISEYLGVDLQKPYLEVDMLVKSGKLKNYPANGINFASAGSGVMKETNQGMGVIPLKVQLQQFEDLVKQNKIDKNPIKQALYVFETRSNDVFFYFLSLLDHQLDPDNYINMMLSEFQQAIQRLYGLGARKIAIFGLGPVGCIPARLFLPNTSVDQCHSKMNEMVVKYNLGLEAIVNQIPAKLHGAIGVYADTLDVVSLFLRFPQHYGELYNPDIAHEIIIRNKAMQTFFIQGYQHLSLSLMGNTTSCTPYITSIGSIKIIDMNGTTKEYKQSIKATEIMLENPGQFICDSTHLKVGCRVPGLSGEEELRRQHLYFLLPMDMLFSVLTEEEMLTLSFMATRSKKRGSKKIARIIPMLTDFLSSLELPPEPASQPETNVKLEKMCRQWSWRPSLDTIEELS</sequence>
<dbReference type="PANTHER" id="PTHR45648:SF141">
    <property type="entry name" value="GDSL ESTERASE_LIPASE 6"/>
    <property type="match status" value="1"/>
</dbReference>
<dbReference type="GO" id="GO:0016042">
    <property type="term" value="P:lipid catabolic process"/>
    <property type="evidence" value="ECO:0007669"/>
    <property type="project" value="UniProtKB-KW"/>
</dbReference>
<protein>
    <recommendedName>
        <fullName evidence="7">GDSL esterase/lipase</fullName>
    </recommendedName>
</protein>
<proteinExistence type="inferred from homology"/>
<dbReference type="InterPro" id="IPR025322">
    <property type="entry name" value="PADRE_dom"/>
</dbReference>
<dbReference type="InterPro" id="IPR036514">
    <property type="entry name" value="SGNH_hydro_sf"/>
</dbReference>
<dbReference type="Gene3D" id="3.40.50.1110">
    <property type="entry name" value="SGNH hydrolase"/>
    <property type="match status" value="1"/>
</dbReference>
<keyword evidence="3" id="KW-0442">Lipid degradation</keyword>
<dbReference type="PANTHER" id="PTHR45648">
    <property type="entry name" value="GDSL LIPASE/ACYLHYDROLASE FAMILY PROTEIN (AFU_ORTHOLOGUE AFUA_4G14700)"/>
    <property type="match status" value="1"/>
</dbReference>
<dbReference type="Proteomes" id="UP001085076">
    <property type="component" value="Miscellaneous, Linkage group lg01"/>
</dbReference>
<name>A0A9D5DDJ6_9LILI</name>
<evidence type="ECO:0000256" key="3">
    <source>
        <dbReference type="ARBA" id="ARBA00022963"/>
    </source>
</evidence>
<gene>
    <name evidence="5" type="ORF">J5N97_007494</name>
</gene>